<evidence type="ECO:0000313" key="3">
    <source>
        <dbReference type="EMBL" id="MBE0405095.1"/>
    </source>
</evidence>
<keyword evidence="4" id="KW-1185">Reference proteome</keyword>
<gene>
    <name evidence="3" type="ORF">EI163_16260</name>
</gene>
<proteinExistence type="predicted"/>
<evidence type="ECO:0000256" key="1">
    <source>
        <dbReference type="SAM" id="MobiDB-lite"/>
    </source>
</evidence>
<dbReference type="EMBL" id="RRZC01000024">
    <property type="protein sequence ID" value="MBE0405095.1"/>
    <property type="molecule type" value="Genomic_DNA"/>
</dbReference>
<feature type="region of interest" description="Disordered" evidence="1">
    <location>
        <begin position="27"/>
        <end position="115"/>
    </location>
</feature>
<accession>A0ABR9FGY8</accession>
<sequence>MSRTIVAIAIGAIFTSISAVVLANENDASQSGGQMTQQQDSSTAGQQQSTDTPRNQKQGDTKRETGTQGPQQSSESDDLDMPDQADIDSDDTQNEQGGNRLEVLKDEGSDQTTVE</sequence>
<protein>
    <submittedName>
        <fullName evidence="3">Uncharacterized protein</fullName>
    </submittedName>
</protein>
<feature type="chain" id="PRO_5046736769" evidence="2">
    <location>
        <begin position="24"/>
        <end position="115"/>
    </location>
</feature>
<dbReference type="RefSeq" id="WP_192528525.1">
    <property type="nucleotide sequence ID" value="NZ_RRZC01000024.1"/>
</dbReference>
<reference evidence="3 4" key="1">
    <citation type="submission" date="2020-07" db="EMBL/GenBank/DDBJ databases">
        <title>Halophilic bacteria isolated from french cheeses.</title>
        <authorList>
            <person name="Kothe C.I."/>
            <person name="Farah-Kraiem B."/>
            <person name="Renault P."/>
            <person name="Dridi B."/>
        </authorList>
    </citation>
    <scope>NUCLEOTIDE SEQUENCE [LARGE SCALE GENOMIC DNA]</scope>
    <source>
        <strain evidence="3 4">FME16</strain>
    </source>
</reference>
<organism evidence="3 4">
    <name type="scientific">Halomonas citrativorans</name>
    <dbReference type="NCBI Taxonomy" id="2742612"/>
    <lineage>
        <taxon>Bacteria</taxon>
        <taxon>Pseudomonadati</taxon>
        <taxon>Pseudomonadota</taxon>
        <taxon>Gammaproteobacteria</taxon>
        <taxon>Oceanospirillales</taxon>
        <taxon>Halomonadaceae</taxon>
        <taxon>Halomonas</taxon>
    </lineage>
</organism>
<dbReference type="Proteomes" id="UP000754821">
    <property type="component" value="Unassembled WGS sequence"/>
</dbReference>
<feature type="signal peptide" evidence="2">
    <location>
        <begin position="1"/>
        <end position="23"/>
    </location>
</feature>
<evidence type="ECO:0000313" key="4">
    <source>
        <dbReference type="Proteomes" id="UP000754821"/>
    </source>
</evidence>
<feature type="compositionally biased region" description="Acidic residues" evidence="1">
    <location>
        <begin position="75"/>
        <end position="93"/>
    </location>
</feature>
<comment type="caution">
    <text evidence="3">The sequence shown here is derived from an EMBL/GenBank/DDBJ whole genome shotgun (WGS) entry which is preliminary data.</text>
</comment>
<keyword evidence="2" id="KW-0732">Signal</keyword>
<evidence type="ECO:0000256" key="2">
    <source>
        <dbReference type="SAM" id="SignalP"/>
    </source>
</evidence>
<name>A0ABR9FGY8_9GAMM</name>
<feature type="compositionally biased region" description="Low complexity" evidence="1">
    <location>
        <begin position="36"/>
        <end position="52"/>
    </location>
</feature>